<evidence type="ECO:0000313" key="1">
    <source>
        <dbReference type="EMBL" id="GFU25734.1"/>
    </source>
</evidence>
<sequence length="109" mass="12580">MYYIRNFFPKSFSTDKKIMKVEHFHVWEEFAIIDCIRAASLASAEKKLLTLNACWMSFLSEMVEKGNISALFTNIVNTASALSSEDFADVTVTFFSFRVESLNEKERMN</sequence>
<keyword evidence="2" id="KW-1185">Reference proteome</keyword>
<name>A0A8X6QQA1_NEPPI</name>
<comment type="caution">
    <text evidence="1">The sequence shown here is derived from an EMBL/GenBank/DDBJ whole genome shotgun (WGS) entry which is preliminary data.</text>
</comment>
<protein>
    <submittedName>
        <fullName evidence="1">Uncharacterized protein</fullName>
    </submittedName>
</protein>
<dbReference type="AlphaFoldDB" id="A0A8X6QQA1"/>
<accession>A0A8X6QQA1</accession>
<evidence type="ECO:0000313" key="2">
    <source>
        <dbReference type="Proteomes" id="UP000887013"/>
    </source>
</evidence>
<dbReference type="Proteomes" id="UP000887013">
    <property type="component" value="Unassembled WGS sequence"/>
</dbReference>
<organism evidence="1 2">
    <name type="scientific">Nephila pilipes</name>
    <name type="common">Giant wood spider</name>
    <name type="synonym">Nephila maculata</name>
    <dbReference type="NCBI Taxonomy" id="299642"/>
    <lineage>
        <taxon>Eukaryota</taxon>
        <taxon>Metazoa</taxon>
        <taxon>Ecdysozoa</taxon>
        <taxon>Arthropoda</taxon>
        <taxon>Chelicerata</taxon>
        <taxon>Arachnida</taxon>
        <taxon>Araneae</taxon>
        <taxon>Araneomorphae</taxon>
        <taxon>Entelegynae</taxon>
        <taxon>Araneoidea</taxon>
        <taxon>Nephilidae</taxon>
        <taxon>Nephila</taxon>
    </lineage>
</organism>
<proteinExistence type="predicted"/>
<dbReference type="EMBL" id="BMAW01032491">
    <property type="protein sequence ID" value="GFU25734.1"/>
    <property type="molecule type" value="Genomic_DNA"/>
</dbReference>
<gene>
    <name evidence="1" type="ORF">NPIL_276031</name>
</gene>
<reference evidence="1" key="1">
    <citation type="submission" date="2020-08" db="EMBL/GenBank/DDBJ databases">
        <title>Multicomponent nature underlies the extraordinary mechanical properties of spider dragline silk.</title>
        <authorList>
            <person name="Kono N."/>
            <person name="Nakamura H."/>
            <person name="Mori M."/>
            <person name="Yoshida Y."/>
            <person name="Ohtoshi R."/>
            <person name="Malay A.D."/>
            <person name="Moran D.A.P."/>
            <person name="Tomita M."/>
            <person name="Numata K."/>
            <person name="Arakawa K."/>
        </authorList>
    </citation>
    <scope>NUCLEOTIDE SEQUENCE</scope>
</reference>